<evidence type="ECO:0000259" key="1">
    <source>
        <dbReference type="Pfam" id="PF13470"/>
    </source>
</evidence>
<keyword evidence="3" id="KW-1185">Reference proteome</keyword>
<reference evidence="2 3" key="1">
    <citation type="submission" date="2019-06" db="EMBL/GenBank/DDBJ databases">
        <title>A complete genome sequence for Luteibacter pinisoli MAH-14.</title>
        <authorList>
            <person name="Baltrus D.A."/>
        </authorList>
    </citation>
    <scope>NUCLEOTIDE SEQUENCE [LARGE SCALE GENOMIC DNA]</scope>
    <source>
        <strain evidence="2 3">MAH-14</strain>
    </source>
</reference>
<dbReference type="PANTHER" id="PTHR34610:SF3">
    <property type="entry name" value="SSL7007 PROTEIN"/>
    <property type="match status" value="1"/>
</dbReference>
<dbReference type="EMBL" id="CP041046">
    <property type="protein sequence ID" value="QDE41357.1"/>
    <property type="molecule type" value="Genomic_DNA"/>
</dbReference>
<protein>
    <submittedName>
        <fullName evidence="2">Putative toxin-antitoxin system toxin component, PIN family</fullName>
    </submittedName>
</protein>
<dbReference type="KEGG" id="lpy:FIV34_20230"/>
<feature type="domain" description="PIN" evidence="1">
    <location>
        <begin position="4"/>
        <end position="113"/>
    </location>
</feature>
<organism evidence="2 3">
    <name type="scientific">Luteibacter pinisoli</name>
    <dbReference type="NCBI Taxonomy" id="2589080"/>
    <lineage>
        <taxon>Bacteria</taxon>
        <taxon>Pseudomonadati</taxon>
        <taxon>Pseudomonadota</taxon>
        <taxon>Gammaproteobacteria</taxon>
        <taxon>Lysobacterales</taxon>
        <taxon>Rhodanobacteraceae</taxon>
        <taxon>Luteibacter</taxon>
    </lineage>
</organism>
<dbReference type="Pfam" id="PF13470">
    <property type="entry name" value="PIN_3"/>
    <property type="match status" value="1"/>
</dbReference>
<dbReference type="Proteomes" id="UP000316093">
    <property type="component" value="Chromosome"/>
</dbReference>
<accession>A0A4Y5Z820</accession>
<name>A0A4Y5Z820_9GAMM</name>
<dbReference type="NCBIfam" id="TIGR00305">
    <property type="entry name" value="putative toxin-antitoxin system toxin component, PIN family"/>
    <property type="match status" value="1"/>
</dbReference>
<dbReference type="InterPro" id="IPR029060">
    <property type="entry name" value="PIN-like_dom_sf"/>
</dbReference>
<dbReference type="AlphaFoldDB" id="A0A4Y5Z820"/>
<evidence type="ECO:0000313" key="2">
    <source>
        <dbReference type="EMBL" id="QDE41357.1"/>
    </source>
</evidence>
<dbReference type="RefSeq" id="WP_139985284.1">
    <property type="nucleotide sequence ID" value="NZ_CP041046.1"/>
</dbReference>
<dbReference type="SUPFAM" id="SSF88723">
    <property type="entry name" value="PIN domain-like"/>
    <property type="match status" value="1"/>
</dbReference>
<sequence length="144" mass="16054">MTLRVVLDTNVCLDAFVFGDPRAAALLAAIEGGEVEAVTREDCRAEWLAVLDYPTLKLDAARRAEAVSRFDAMVNVLPLAACEKTPPRCKDPDDQKFLELAASSRASIVFSRDAEVLRLGRRTKRDGLFEIMRPEEWPAFRDAD</sequence>
<gene>
    <name evidence="2" type="ORF">FIV34_20230</name>
</gene>
<dbReference type="InterPro" id="IPR002716">
    <property type="entry name" value="PIN_dom"/>
</dbReference>
<dbReference type="PANTHER" id="PTHR34610">
    <property type="entry name" value="SSL7007 PROTEIN"/>
    <property type="match status" value="1"/>
</dbReference>
<evidence type="ECO:0000313" key="3">
    <source>
        <dbReference type="Proteomes" id="UP000316093"/>
    </source>
</evidence>
<dbReference type="OrthoDB" id="9802272at2"/>
<dbReference type="InterPro" id="IPR002850">
    <property type="entry name" value="PIN_toxin-like"/>
</dbReference>
<proteinExistence type="predicted"/>